<feature type="transmembrane region" description="Helical" evidence="1">
    <location>
        <begin position="39"/>
        <end position="56"/>
    </location>
</feature>
<feature type="transmembrane region" description="Helical" evidence="1">
    <location>
        <begin position="358"/>
        <end position="381"/>
    </location>
</feature>
<evidence type="ECO:0000313" key="3">
    <source>
        <dbReference type="Proteomes" id="UP001338309"/>
    </source>
</evidence>
<dbReference type="EMBL" id="BTPD01000005">
    <property type="protein sequence ID" value="GMQ29149.1"/>
    <property type="molecule type" value="Genomic_DNA"/>
</dbReference>
<feature type="transmembrane region" description="Helical" evidence="1">
    <location>
        <begin position="235"/>
        <end position="256"/>
    </location>
</feature>
<keyword evidence="1" id="KW-0812">Transmembrane</keyword>
<organism evidence="2 3">
    <name type="scientific">Algoriphagus confluentis</name>
    <dbReference type="NCBI Taxonomy" id="1697556"/>
    <lineage>
        <taxon>Bacteria</taxon>
        <taxon>Pseudomonadati</taxon>
        <taxon>Bacteroidota</taxon>
        <taxon>Cytophagia</taxon>
        <taxon>Cytophagales</taxon>
        <taxon>Cyclobacteriaceae</taxon>
        <taxon>Algoriphagus</taxon>
    </lineage>
</organism>
<accession>A0ABQ6PMF2</accession>
<proteinExistence type="predicted"/>
<keyword evidence="1" id="KW-0472">Membrane</keyword>
<evidence type="ECO:0000313" key="2">
    <source>
        <dbReference type="EMBL" id="GMQ29149.1"/>
    </source>
</evidence>
<feature type="transmembrane region" description="Helical" evidence="1">
    <location>
        <begin position="268"/>
        <end position="290"/>
    </location>
</feature>
<keyword evidence="1" id="KW-1133">Transmembrane helix</keyword>
<dbReference type="RefSeq" id="WP_338223874.1">
    <property type="nucleotide sequence ID" value="NZ_BTPD01000005.1"/>
</dbReference>
<evidence type="ECO:0000256" key="1">
    <source>
        <dbReference type="SAM" id="Phobius"/>
    </source>
</evidence>
<feature type="transmembrane region" description="Helical" evidence="1">
    <location>
        <begin position="172"/>
        <end position="195"/>
    </location>
</feature>
<protein>
    <submittedName>
        <fullName evidence="2">Uncharacterized protein</fullName>
    </submittedName>
</protein>
<name>A0ABQ6PMF2_9BACT</name>
<reference evidence="2 3" key="1">
    <citation type="submission" date="2023-08" db="EMBL/GenBank/DDBJ databases">
        <title>Draft genome sequence of Algoriphagus confluentis.</title>
        <authorList>
            <person name="Takatani N."/>
            <person name="Hosokawa M."/>
            <person name="Sawabe T."/>
        </authorList>
    </citation>
    <scope>NUCLEOTIDE SEQUENCE [LARGE SCALE GENOMIC DNA]</scope>
    <source>
        <strain evidence="2 3">NBRC 111222</strain>
    </source>
</reference>
<feature type="transmembrane region" description="Helical" evidence="1">
    <location>
        <begin position="76"/>
        <end position="93"/>
    </location>
</feature>
<sequence length="392" mass="44580">MSASISDSEFSITRGGFLYRLLKTIGVILPEKPSILRQILFFVLLSYIPLALLSLFEGLHWGSDIDIPFFKEFASAIRFLLVIPLLIVSEMIVDKRVKLTLNQFERSNLLTESGKAKFDMARLKADRLGESVWGDLVIILIIVLNIFFQIHGNTIELTTWAFPNPADPYQHSLAGMWAAYVSYPIFQFMILRWIWRWIIWSRMMKMISRADLAVIPTHPDQSGGLGFLGEPPMPFSIYTLALSLVFSGIMAERVIFQDLNLQEHYPLIALFAILCVLINLLPLIPFISVLNKARLQGIYDYHALISKHHRAFEKKWISSGKSEQEEILGSPDASSAADIQAVYEAVKKMSPYPFNLKSMMATLVLVLFPLLFVFGLEIPLVDLLKKLLGFFF</sequence>
<comment type="caution">
    <text evidence="2">The sequence shown here is derived from an EMBL/GenBank/DDBJ whole genome shotgun (WGS) entry which is preliminary data.</text>
</comment>
<dbReference type="Proteomes" id="UP001338309">
    <property type="component" value="Unassembled WGS sequence"/>
</dbReference>
<feature type="transmembrane region" description="Helical" evidence="1">
    <location>
        <begin position="132"/>
        <end position="152"/>
    </location>
</feature>
<keyword evidence="3" id="KW-1185">Reference proteome</keyword>
<gene>
    <name evidence="2" type="ORF">Aconfl_17920</name>
</gene>